<sequence>MRCSYGYGFHRLGLGLGLPVLDPATMSTPPQAAFEAVHVESEGEVKNSSTNSRGWAKKAAFVLAVGLGVVGFMALPKAKRFCNGLDLGAFQGKSNLGLDAQMALKADALKSVKKHSAAQKIVLRAMKSTGRKYSKHFQQREVRALPADPADAAREMLTKDEIVAYKATRREKRMRKATNVYCAFNVLEVDLLQGVTGIFSALCTVDIGGAIAYMSQVVTFINLIVVHCQDFLDVSALCGASISGIITAAAAMAPYGAAVHAACAKGGVLKNPEKQKAINSLYKVPTPRRLEELNELKDAMANLKGLRQELEAKLGFNASVPTLYSEANLEQMVQLMDDGVAGDGETSSMRGAMQEECEE</sequence>
<keyword evidence="3" id="KW-1185">Reference proteome</keyword>
<organism evidence="2 3">
    <name type="scientific">Symbiodinium microadriaticum</name>
    <name type="common">Dinoflagellate</name>
    <name type="synonym">Zooxanthella microadriatica</name>
    <dbReference type="NCBI Taxonomy" id="2951"/>
    <lineage>
        <taxon>Eukaryota</taxon>
        <taxon>Sar</taxon>
        <taxon>Alveolata</taxon>
        <taxon>Dinophyceae</taxon>
        <taxon>Suessiales</taxon>
        <taxon>Symbiodiniaceae</taxon>
        <taxon>Symbiodinium</taxon>
    </lineage>
</organism>
<keyword evidence="1" id="KW-0812">Transmembrane</keyword>
<keyword evidence="1" id="KW-1133">Transmembrane helix</keyword>
<name>A0A1Q9C8U3_SYMMI</name>
<protein>
    <submittedName>
        <fullName evidence="2">Uncharacterized protein</fullName>
    </submittedName>
</protein>
<evidence type="ECO:0000313" key="2">
    <source>
        <dbReference type="EMBL" id="OLP79362.1"/>
    </source>
</evidence>
<evidence type="ECO:0000313" key="3">
    <source>
        <dbReference type="Proteomes" id="UP000186817"/>
    </source>
</evidence>
<dbReference type="OrthoDB" id="435808at2759"/>
<proteinExistence type="predicted"/>
<comment type="caution">
    <text evidence="2">The sequence shown here is derived from an EMBL/GenBank/DDBJ whole genome shotgun (WGS) entry which is preliminary data.</text>
</comment>
<reference evidence="2 3" key="1">
    <citation type="submission" date="2016-02" db="EMBL/GenBank/DDBJ databases">
        <title>Genome analysis of coral dinoflagellate symbionts highlights evolutionary adaptations to a symbiotic lifestyle.</title>
        <authorList>
            <person name="Aranda M."/>
            <person name="Li Y."/>
            <person name="Liew Y.J."/>
            <person name="Baumgarten S."/>
            <person name="Simakov O."/>
            <person name="Wilson M."/>
            <person name="Piel J."/>
            <person name="Ashoor H."/>
            <person name="Bougouffa S."/>
            <person name="Bajic V.B."/>
            <person name="Ryu T."/>
            <person name="Ravasi T."/>
            <person name="Bayer T."/>
            <person name="Micklem G."/>
            <person name="Kim H."/>
            <person name="Bhak J."/>
            <person name="Lajeunesse T.C."/>
            <person name="Voolstra C.R."/>
        </authorList>
    </citation>
    <scope>NUCLEOTIDE SEQUENCE [LARGE SCALE GENOMIC DNA]</scope>
    <source>
        <strain evidence="2 3">CCMP2467</strain>
    </source>
</reference>
<dbReference type="AlphaFoldDB" id="A0A1Q9C8U3"/>
<dbReference type="OMA" id="ATNVYCA"/>
<dbReference type="EMBL" id="LSRX01001495">
    <property type="protein sequence ID" value="OLP79362.1"/>
    <property type="molecule type" value="Genomic_DNA"/>
</dbReference>
<keyword evidence="1" id="KW-0472">Membrane</keyword>
<dbReference type="Proteomes" id="UP000186817">
    <property type="component" value="Unassembled WGS sequence"/>
</dbReference>
<gene>
    <name evidence="2" type="ORF">AK812_SmicGene40365</name>
</gene>
<feature type="transmembrane region" description="Helical" evidence="1">
    <location>
        <begin position="55"/>
        <end position="75"/>
    </location>
</feature>
<evidence type="ECO:0000256" key="1">
    <source>
        <dbReference type="SAM" id="Phobius"/>
    </source>
</evidence>
<accession>A0A1Q9C8U3</accession>